<dbReference type="Gramene" id="OMO66735">
    <property type="protein sequence ID" value="OMO66735"/>
    <property type="gene ID" value="CCACVL1_20999"/>
</dbReference>
<evidence type="ECO:0000313" key="1">
    <source>
        <dbReference type="EMBL" id="OMO66735.1"/>
    </source>
</evidence>
<dbReference type="Proteomes" id="UP000188268">
    <property type="component" value="Unassembled WGS sequence"/>
</dbReference>
<organism evidence="1 2">
    <name type="scientific">Corchorus capsularis</name>
    <name type="common">Jute</name>
    <dbReference type="NCBI Taxonomy" id="210143"/>
    <lineage>
        <taxon>Eukaryota</taxon>
        <taxon>Viridiplantae</taxon>
        <taxon>Streptophyta</taxon>
        <taxon>Embryophyta</taxon>
        <taxon>Tracheophyta</taxon>
        <taxon>Spermatophyta</taxon>
        <taxon>Magnoliopsida</taxon>
        <taxon>eudicotyledons</taxon>
        <taxon>Gunneridae</taxon>
        <taxon>Pentapetalae</taxon>
        <taxon>rosids</taxon>
        <taxon>malvids</taxon>
        <taxon>Malvales</taxon>
        <taxon>Malvaceae</taxon>
        <taxon>Grewioideae</taxon>
        <taxon>Apeibeae</taxon>
        <taxon>Corchorus</taxon>
    </lineage>
</organism>
<comment type="caution">
    <text evidence="1">The sequence shown here is derived from an EMBL/GenBank/DDBJ whole genome shotgun (WGS) entry which is preliminary data.</text>
</comment>
<evidence type="ECO:0000313" key="2">
    <source>
        <dbReference type="Proteomes" id="UP000188268"/>
    </source>
</evidence>
<keyword evidence="2" id="KW-1185">Reference proteome</keyword>
<dbReference type="EMBL" id="AWWV01012502">
    <property type="protein sequence ID" value="OMO66735.1"/>
    <property type="molecule type" value="Genomic_DNA"/>
</dbReference>
<name>A0A1R3H8R9_COCAP</name>
<proteinExistence type="predicted"/>
<dbReference type="AlphaFoldDB" id="A0A1R3H8R9"/>
<reference evidence="1 2" key="1">
    <citation type="submission" date="2013-09" db="EMBL/GenBank/DDBJ databases">
        <title>Corchorus capsularis genome sequencing.</title>
        <authorList>
            <person name="Alam M."/>
            <person name="Haque M.S."/>
            <person name="Islam M.S."/>
            <person name="Emdad E.M."/>
            <person name="Islam M.M."/>
            <person name="Ahmed B."/>
            <person name="Halim A."/>
            <person name="Hossen Q.M.M."/>
            <person name="Hossain M.Z."/>
            <person name="Ahmed R."/>
            <person name="Khan M.M."/>
            <person name="Islam R."/>
            <person name="Rashid M.M."/>
            <person name="Khan S.A."/>
            <person name="Rahman M.S."/>
            <person name="Alam M."/>
        </authorList>
    </citation>
    <scope>NUCLEOTIDE SEQUENCE [LARGE SCALE GENOMIC DNA]</scope>
    <source>
        <strain evidence="2">cv. CVL-1</strain>
        <tissue evidence="1">Whole seedling</tissue>
    </source>
</reference>
<gene>
    <name evidence="1" type="ORF">CCACVL1_20999</name>
</gene>
<sequence length="30" mass="3494">MELASLIMYLQPLWLFIGETTIMALERPNV</sequence>
<accession>A0A1R3H8R9</accession>
<protein>
    <submittedName>
        <fullName evidence="1">Uncharacterized protein</fullName>
    </submittedName>
</protein>